<organism evidence="1 2">
    <name type="scientific">Eumeta variegata</name>
    <name type="common">Bagworm moth</name>
    <name type="synonym">Eumeta japonica</name>
    <dbReference type="NCBI Taxonomy" id="151549"/>
    <lineage>
        <taxon>Eukaryota</taxon>
        <taxon>Metazoa</taxon>
        <taxon>Ecdysozoa</taxon>
        <taxon>Arthropoda</taxon>
        <taxon>Hexapoda</taxon>
        <taxon>Insecta</taxon>
        <taxon>Pterygota</taxon>
        <taxon>Neoptera</taxon>
        <taxon>Endopterygota</taxon>
        <taxon>Lepidoptera</taxon>
        <taxon>Glossata</taxon>
        <taxon>Ditrysia</taxon>
        <taxon>Tineoidea</taxon>
        <taxon>Psychidae</taxon>
        <taxon>Oiketicinae</taxon>
        <taxon>Eumeta</taxon>
    </lineage>
</organism>
<evidence type="ECO:0000313" key="2">
    <source>
        <dbReference type="Proteomes" id="UP000299102"/>
    </source>
</evidence>
<proteinExistence type="predicted"/>
<dbReference type="Proteomes" id="UP000299102">
    <property type="component" value="Unassembled WGS sequence"/>
</dbReference>
<name>A0A4C1VCK1_EUMVA</name>
<accession>A0A4C1VCK1</accession>
<evidence type="ECO:0000313" key="1">
    <source>
        <dbReference type="EMBL" id="GBP35997.1"/>
    </source>
</evidence>
<dbReference type="AlphaFoldDB" id="A0A4C1VCK1"/>
<gene>
    <name evidence="1" type="ORF">EVAR_29123_1</name>
</gene>
<keyword evidence="2" id="KW-1185">Reference proteome</keyword>
<protein>
    <submittedName>
        <fullName evidence="1">Uncharacterized protein</fullName>
    </submittedName>
</protein>
<reference evidence="1 2" key="1">
    <citation type="journal article" date="2019" name="Commun. Biol.">
        <title>The bagworm genome reveals a unique fibroin gene that provides high tensile strength.</title>
        <authorList>
            <person name="Kono N."/>
            <person name="Nakamura H."/>
            <person name="Ohtoshi R."/>
            <person name="Tomita M."/>
            <person name="Numata K."/>
            <person name="Arakawa K."/>
        </authorList>
    </citation>
    <scope>NUCLEOTIDE SEQUENCE [LARGE SCALE GENOMIC DNA]</scope>
</reference>
<comment type="caution">
    <text evidence="1">The sequence shown here is derived from an EMBL/GenBank/DDBJ whole genome shotgun (WGS) entry which is preliminary data.</text>
</comment>
<sequence>MLIFSPTLPVFKGTRVYVMHLLPFPRCNREKIGLRQKIVYEVYGCRTPAIKIVMMIFMLNDMNTAIEMTTKFSDRNKIIEIQYINTKILDTKSSTIGKASGEKEDTKDDFLAIEQMRKVGLNSTRLSLPLYILALTILMQVDLNTYQRGPERY</sequence>
<dbReference type="EMBL" id="BGZK01000313">
    <property type="protein sequence ID" value="GBP35997.1"/>
    <property type="molecule type" value="Genomic_DNA"/>
</dbReference>